<organism evidence="8 9">
    <name type="scientific">Methylobrevis pamukkalensis</name>
    <dbReference type="NCBI Taxonomy" id="1439726"/>
    <lineage>
        <taxon>Bacteria</taxon>
        <taxon>Pseudomonadati</taxon>
        <taxon>Pseudomonadota</taxon>
        <taxon>Alphaproteobacteria</taxon>
        <taxon>Hyphomicrobiales</taxon>
        <taxon>Pleomorphomonadaceae</taxon>
        <taxon>Methylobrevis</taxon>
    </lineage>
</organism>
<dbReference type="EMBL" id="MCRJ01000145">
    <property type="protein sequence ID" value="ODN68681.1"/>
    <property type="molecule type" value="Genomic_DNA"/>
</dbReference>
<dbReference type="RefSeq" id="WP_245294134.1">
    <property type="nucleotide sequence ID" value="NZ_MCRJ01000145.1"/>
</dbReference>
<name>A0A1E3GZE4_9HYPH</name>
<dbReference type="InterPro" id="IPR036909">
    <property type="entry name" value="Cyt_c-like_dom_sf"/>
</dbReference>
<dbReference type="AlphaFoldDB" id="A0A1E3GZE4"/>
<feature type="domain" description="Cytochrome c" evidence="7">
    <location>
        <begin position="1"/>
        <end position="93"/>
    </location>
</feature>
<evidence type="ECO:0000313" key="8">
    <source>
        <dbReference type="EMBL" id="ODN68681.1"/>
    </source>
</evidence>
<protein>
    <submittedName>
        <fullName evidence="8">Cytochrome c2</fullName>
    </submittedName>
</protein>
<dbReference type="PRINTS" id="PR00604">
    <property type="entry name" value="CYTCHRMECIAB"/>
</dbReference>
<keyword evidence="4" id="KW-0249">Electron transport</keyword>
<proteinExistence type="predicted"/>
<evidence type="ECO:0000256" key="2">
    <source>
        <dbReference type="ARBA" id="ARBA00022617"/>
    </source>
</evidence>
<evidence type="ECO:0000313" key="9">
    <source>
        <dbReference type="Proteomes" id="UP000094622"/>
    </source>
</evidence>
<gene>
    <name evidence="8" type="ORF">A6302_04020</name>
</gene>
<dbReference type="GO" id="GO:0009055">
    <property type="term" value="F:electron transfer activity"/>
    <property type="evidence" value="ECO:0007669"/>
    <property type="project" value="InterPro"/>
</dbReference>
<keyword evidence="2 6" id="KW-0349">Heme</keyword>
<sequence>MRRVPCGRENAKNKVGPVLNGVMGSVIGAHPEDYNFSAALKAKGESGETWNEENMAAWLKSPKDFAKGTKMAFAGLKKEEEIADVIAYLSTFTK</sequence>
<evidence type="ECO:0000256" key="6">
    <source>
        <dbReference type="PROSITE-ProRule" id="PRU00433"/>
    </source>
</evidence>
<comment type="caution">
    <text evidence="8">The sequence shown here is derived from an EMBL/GenBank/DDBJ whole genome shotgun (WGS) entry which is preliminary data.</text>
</comment>
<evidence type="ECO:0000256" key="4">
    <source>
        <dbReference type="ARBA" id="ARBA00022982"/>
    </source>
</evidence>
<keyword evidence="9" id="KW-1185">Reference proteome</keyword>
<reference evidence="8 9" key="1">
    <citation type="submission" date="2016-07" db="EMBL/GenBank/DDBJ databases">
        <title>Draft Genome Sequence of Methylobrevis pamukkalensis PK2.</title>
        <authorList>
            <person name="Vasilenko O.V."/>
            <person name="Doronina N.V."/>
            <person name="Shmareva M.N."/>
            <person name="Tarlachkov S.V."/>
            <person name="Mustakhimov I."/>
            <person name="Trotsenko Y.A."/>
        </authorList>
    </citation>
    <scope>NUCLEOTIDE SEQUENCE [LARGE SCALE GENOMIC DNA]</scope>
    <source>
        <strain evidence="8 9">PK2</strain>
    </source>
</reference>
<dbReference type="GO" id="GO:0020037">
    <property type="term" value="F:heme binding"/>
    <property type="evidence" value="ECO:0007669"/>
    <property type="project" value="InterPro"/>
</dbReference>
<dbReference type="Proteomes" id="UP000094622">
    <property type="component" value="Unassembled WGS sequence"/>
</dbReference>
<dbReference type="Gene3D" id="1.10.760.10">
    <property type="entry name" value="Cytochrome c-like domain"/>
    <property type="match status" value="1"/>
</dbReference>
<evidence type="ECO:0000256" key="3">
    <source>
        <dbReference type="ARBA" id="ARBA00022723"/>
    </source>
</evidence>
<keyword evidence="5 6" id="KW-0408">Iron</keyword>
<dbReference type="SUPFAM" id="SSF46626">
    <property type="entry name" value="Cytochrome c"/>
    <property type="match status" value="1"/>
</dbReference>
<accession>A0A1E3GZE4</accession>
<keyword evidence="3 6" id="KW-0479">Metal-binding</keyword>
<dbReference type="InterPro" id="IPR009056">
    <property type="entry name" value="Cyt_c-like_dom"/>
</dbReference>
<dbReference type="PROSITE" id="PS51007">
    <property type="entry name" value="CYTC"/>
    <property type="match status" value="1"/>
</dbReference>
<dbReference type="PANTHER" id="PTHR11961">
    <property type="entry name" value="CYTOCHROME C"/>
    <property type="match status" value="1"/>
</dbReference>
<evidence type="ECO:0000256" key="5">
    <source>
        <dbReference type="ARBA" id="ARBA00023004"/>
    </source>
</evidence>
<dbReference type="GO" id="GO:0046872">
    <property type="term" value="F:metal ion binding"/>
    <property type="evidence" value="ECO:0007669"/>
    <property type="project" value="UniProtKB-KW"/>
</dbReference>
<dbReference type="InterPro" id="IPR002327">
    <property type="entry name" value="Cyt_c_1A/1B"/>
</dbReference>
<evidence type="ECO:0000259" key="7">
    <source>
        <dbReference type="PROSITE" id="PS51007"/>
    </source>
</evidence>
<keyword evidence="1" id="KW-0813">Transport</keyword>
<evidence type="ECO:0000256" key="1">
    <source>
        <dbReference type="ARBA" id="ARBA00022448"/>
    </source>
</evidence>